<name>A0A9W8A383_9FUNG</name>
<feature type="domain" description="EF-hand" evidence="4">
    <location>
        <begin position="88"/>
        <end position="123"/>
    </location>
</feature>
<sequence length="237" mass="27072">MSEMLPERYGDELGKSDYRSNRPRPTHYQGDNNAIMNDRTINPDNTHINNGNSMITASGYYGNSRANRSTNRQQQYQPKGLATTLSAEKKEEIQEAFEIFDQSGTGFIPTRALKLAFKALGWDEIDQKTLHQWTTQIDPDHKGKISFEIFNEFVAEKISSQDPDQEIIRAFKLFKKDKSSMPNDAITINDLRRVANELGEQVSDDDLREMLEVADTKGDGVVRIEDFIRIMNKTGLF</sequence>
<evidence type="ECO:0000256" key="2">
    <source>
        <dbReference type="ARBA" id="ARBA00022837"/>
    </source>
</evidence>
<dbReference type="Proteomes" id="UP001150538">
    <property type="component" value="Unassembled WGS sequence"/>
</dbReference>
<evidence type="ECO:0000313" key="6">
    <source>
        <dbReference type="Proteomes" id="UP001150538"/>
    </source>
</evidence>
<evidence type="ECO:0000256" key="3">
    <source>
        <dbReference type="SAM" id="MobiDB-lite"/>
    </source>
</evidence>
<evidence type="ECO:0000259" key="4">
    <source>
        <dbReference type="PROSITE" id="PS50222"/>
    </source>
</evidence>
<evidence type="ECO:0000313" key="5">
    <source>
        <dbReference type="EMBL" id="KAJ1918655.1"/>
    </source>
</evidence>
<keyword evidence="1" id="KW-0677">Repeat</keyword>
<reference evidence="5" key="1">
    <citation type="submission" date="2022-07" db="EMBL/GenBank/DDBJ databases">
        <title>Phylogenomic reconstructions and comparative analyses of Kickxellomycotina fungi.</title>
        <authorList>
            <person name="Reynolds N.K."/>
            <person name="Stajich J.E."/>
            <person name="Barry K."/>
            <person name="Grigoriev I.V."/>
            <person name="Crous P."/>
            <person name="Smith M.E."/>
        </authorList>
    </citation>
    <scope>NUCLEOTIDE SEQUENCE</scope>
    <source>
        <strain evidence="5">NBRC 100468</strain>
    </source>
</reference>
<feature type="domain" description="EF-hand" evidence="4">
    <location>
        <begin position="202"/>
        <end position="237"/>
    </location>
</feature>
<accession>A0A9W8A383</accession>
<feature type="compositionally biased region" description="Basic and acidic residues" evidence="3">
    <location>
        <begin position="1"/>
        <end position="20"/>
    </location>
</feature>
<dbReference type="FunFam" id="1.10.238.10:FF:000001">
    <property type="entry name" value="Calmodulin 1"/>
    <property type="match status" value="1"/>
</dbReference>
<protein>
    <recommendedName>
        <fullName evidence="4">EF-hand domain-containing protein</fullName>
    </recommendedName>
</protein>
<gene>
    <name evidence="5" type="ORF">H4219_002458</name>
</gene>
<organism evidence="5 6">
    <name type="scientific">Mycoemilia scoparia</name>
    <dbReference type="NCBI Taxonomy" id="417184"/>
    <lineage>
        <taxon>Eukaryota</taxon>
        <taxon>Fungi</taxon>
        <taxon>Fungi incertae sedis</taxon>
        <taxon>Zoopagomycota</taxon>
        <taxon>Kickxellomycotina</taxon>
        <taxon>Kickxellomycetes</taxon>
        <taxon>Kickxellales</taxon>
        <taxon>Kickxellaceae</taxon>
        <taxon>Mycoemilia</taxon>
    </lineage>
</organism>
<dbReference type="EMBL" id="JANBPU010000040">
    <property type="protein sequence ID" value="KAJ1918655.1"/>
    <property type="molecule type" value="Genomic_DNA"/>
</dbReference>
<dbReference type="PANTHER" id="PTHR23048:SF59">
    <property type="entry name" value="EF-HAND SUPERFAMILY PROTEIN"/>
    <property type="match status" value="1"/>
</dbReference>
<dbReference type="CDD" id="cd00051">
    <property type="entry name" value="EFh"/>
    <property type="match status" value="2"/>
</dbReference>
<proteinExistence type="predicted"/>
<evidence type="ECO:0000256" key="1">
    <source>
        <dbReference type="ARBA" id="ARBA00022737"/>
    </source>
</evidence>
<keyword evidence="2" id="KW-0106">Calcium</keyword>
<comment type="caution">
    <text evidence="5">The sequence shown here is derived from an EMBL/GenBank/DDBJ whole genome shotgun (WGS) entry which is preliminary data.</text>
</comment>
<dbReference type="Pfam" id="PF13499">
    <property type="entry name" value="EF-hand_7"/>
    <property type="match status" value="1"/>
</dbReference>
<feature type="region of interest" description="Disordered" evidence="3">
    <location>
        <begin position="1"/>
        <end position="37"/>
    </location>
</feature>
<dbReference type="InterPro" id="IPR002048">
    <property type="entry name" value="EF_hand_dom"/>
</dbReference>
<dbReference type="PANTHER" id="PTHR23048">
    <property type="entry name" value="MYOSIN LIGHT CHAIN 1, 3"/>
    <property type="match status" value="1"/>
</dbReference>
<dbReference type="SMART" id="SM00054">
    <property type="entry name" value="EFh"/>
    <property type="match status" value="3"/>
</dbReference>
<dbReference type="InterPro" id="IPR050230">
    <property type="entry name" value="CALM/Myosin/TropC-like"/>
</dbReference>
<dbReference type="OrthoDB" id="26525at2759"/>
<dbReference type="InterPro" id="IPR011992">
    <property type="entry name" value="EF-hand-dom_pair"/>
</dbReference>
<dbReference type="PROSITE" id="PS50222">
    <property type="entry name" value="EF_HAND_2"/>
    <property type="match status" value="2"/>
</dbReference>
<dbReference type="Gene3D" id="1.10.238.10">
    <property type="entry name" value="EF-hand"/>
    <property type="match status" value="2"/>
</dbReference>
<dbReference type="GO" id="GO:0016460">
    <property type="term" value="C:myosin II complex"/>
    <property type="evidence" value="ECO:0007669"/>
    <property type="project" value="TreeGrafter"/>
</dbReference>
<keyword evidence="6" id="KW-1185">Reference proteome</keyword>
<dbReference type="SUPFAM" id="SSF47473">
    <property type="entry name" value="EF-hand"/>
    <property type="match status" value="1"/>
</dbReference>
<dbReference type="AlphaFoldDB" id="A0A9W8A383"/>
<dbReference type="GO" id="GO:0005509">
    <property type="term" value="F:calcium ion binding"/>
    <property type="evidence" value="ECO:0007669"/>
    <property type="project" value="InterPro"/>
</dbReference>